<dbReference type="EMBL" id="UINC01004088">
    <property type="protein sequence ID" value="SVA11693.1"/>
    <property type="molecule type" value="Genomic_DNA"/>
</dbReference>
<sequence length="269" mass="31030">MDTLFNFASQVSYTQNHLLPVIQAGKSLIGIKPEDPPKNLLKWLEGYMKEFSLKKGETFGEKELENPEVIDISKLGELVNSNNKPEALKYLYYLKQVANAEYIAEYLMELATVKSPFQLLFCWYVFKSIRNMENENQLSLLDLGVSCLMDVNGNKNDNHFKLMCYQQQILNTKMLRSNSIFPLLKVLVNSAKLEISEDCHTFISLKLVELIHEEGELGVWTFLSSLPMEELNYELILLLDAVRSAIRYSSTENDWFMEKVINSQVKTEC</sequence>
<dbReference type="AlphaFoldDB" id="A0A381TCQ2"/>
<name>A0A381TCQ2_9ZZZZ</name>
<evidence type="ECO:0000313" key="1">
    <source>
        <dbReference type="EMBL" id="SVA11693.1"/>
    </source>
</evidence>
<gene>
    <name evidence="1" type="ORF">METZ01_LOCUS64547</name>
</gene>
<reference evidence="1" key="1">
    <citation type="submission" date="2018-05" db="EMBL/GenBank/DDBJ databases">
        <authorList>
            <person name="Lanie J.A."/>
            <person name="Ng W.-L."/>
            <person name="Kazmierczak K.M."/>
            <person name="Andrzejewski T.M."/>
            <person name="Davidsen T.M."/>
            <person name="Wayne K.J."/>
            <person name="Tettelin H."/>
            <person name="Glass J.I."/>
            <person name="Rusch D."/>
            <person name="Podicherti R."/>
            <person name="Tsui H.-C.T."/>
            <person name="Winkler M.E."/>
        </authorList>
    </citation>
    <scope>NUCLEOTIDE SEQUENCE</scope>
</reference>
<proteinExistence type="predicted"/>
<accession>A0A381TCQ2</accession>
<organism evidence="1">
    <name type="scientific">marine metagenome</name>
    <dbReference type="NCBI Taxonomy" id="408172"/>
    <lineage>
        <taxon>unclassified sequences</taxon>
        <taxon>metagenomes</taxon>
        <taxon>ecological metagenomes</taxon>
    </lineage>
</organism>
<protein>
    <submittedName>
        <fullName evidence="1">Uncharacterized protein</fullName>
    </submittedName>
</protein>